<evidence type="ECO:0000313" key="2">
    <source>
        <dbReference type="EMBL" id="GAA0350373.1"/>
    </source>
</evidence>
<organism evidence="2 3">
    <name type="scientific">Streptomyces blastmyceticus</name>
    <dbReference type="NCBI Taxonomy" id="68180"/>
    <lineage>
        <taxon>Bacteria</taxon>
        <taxon>Bacillati</taxon>
        <taxon>Actinomycetota</taxon>
        <taxon>Actinomycetes</taxon>
        <taxon>Kitasatosporales</taxon>
        <taxon>Streptomycetaceae</taxon>
        <taxon>Streptomyces</taxon>
    </lineage>
</organism>
<sequence>MEITWLKSSYSADTGNCLEIARRGGDVFVRESDDPETVLRIYPEKLQAFLMGVKTGKYENFA</sequence>
<protein>
    <recommendedName>
        <fullName evidence="1">DUF397 domain-containing protein</fullName>
    </recommendedName>
</protein>
<dbReference type="Proteomes" id="UP001500063">
    <property type="component" value="Unassembled WGS sequence"/>
</dbReference>
<keyword evidence="3" id="KW-1185">Reference proteome</keyword>
<comment type="caution">
    <text evidence="2">The sequence shown here is derived from an EMBL/GenBank/DDBJ whole genome shotgun (WGS) entry which is preliminary data.</text>
</comment>
<dbReference type="EMBL" id="BAAABW010000016">
    <property type="protein sequence ID" value="GAA0350373.1"/>
    <property type="molecule type" value="Genomic_DNA"/>
</dbReference>
<evidence type="ECO:0000259" key="1">
    <source>
        <dbReference type="Pfam" id="PF04149"/>
    </source>
</evidence>
<dbReference type="InterPro" id="IPR007278">
    <property type="entry name" value="DUF397"/>
</dbReference>
<reference evidence="2 3" key="1">
    <citation type="journal article" date="2019" name="Int. J. Syst. Evol. Microbiol.">
        <title>The Global Catalogue of Microorganisms (GCM) 10K type strain sequencing project: providing services to taxonomists for standard genome sequencing and annotation.</title>
        <authorList>
            <consortium name="The Broad Institute Genomics Platform"/>
            <consortium name="The Broad Institute Genome Sequencing Center for Infectious Disease"/>
            <person name="Wu L."/>
            <person name="Ma J."/>
        </authorList>
    </citation>
    <scope>NUCLEOTIDE SEQUENCE [LARGE SCALE GENOMIC DNA]</scope>
    <source>
        <strain evidence="2 3">JCM 4565</strain>
    </source>
</reference>
<accession>A0ABN0WYE3</accession>
<dbReference type="Pfam" id="PF04149">
    <property type="entry name" value="DUF397"/>
    <property type="match status" value="1"/>
</dbReference>
<evidence type="ECO:0000313" key="3">
    <source>
        <dbReference type="Proteomes" id="UP001500063"/>
    </source>
</evidence>
<feature type="domain" description="DUF397" evidence="1">
    <location>
        <begin position="4"/>
        <end position="54"/>
    </location>
</feature>
<proteinExistence type="predicted"/>
<name>A0ABN0WYE3_9ACTN</name>
<gene>
    <name evidence="2" type="ORF">GCM10010319_29060</name>
</gene>